<dbReference type="Gene3D" id="1.20.1290.10">
    <property type="entry name" value="AhpD-like"/>
    <property type="match status" value="1"/>
</dbReference>
<accession>A0A3B1DNE3</accession>
<protein>
    <recommendedName>
        <fullName evidence="1">Carboxymuconolactone decarboxylase-like domain-containing protein</fullName>
    </recommendedName>
</protein>
<gene>
    <name evidence="2" type="ORF">MNBD_PLANCTO03-1742</name>
</gene>
<name>A0A3B1DNE3_9ZZZZ</name>
<evidence type="ECO:0000259" key="1">
    <source>
        <dbReference type="Pfam" id="PF02627"/>
    </source>
</evidence>
<dbReference type="AlphaFoldDB" id="A0A3B1DNE3"/>
<dbReference type="EMBL" id="UOGK01000394">
    <property type="protein sequence ID" value="VAX40451.1"/>
    <property type="molecule type" value="Genomic_DNA"/>
</dbReference>
<dbReference type="SUPFAM" id="SSF69118">
    <property type="entry name" value="AhpD-like"/>
    <property type="match status" value="1"/>
</dbReference>
<dbReference type="InterPro" id="IPR003779">
    <property type="entry name" value="CMD-like"/>
</dbReference>
<reference evidence="2" key="1">
    <citation type="submission" date="2018-06" db="EMBL/GenBank/DDBJ databases">
        <authorList>
            <person name="Zhirakovskaya E."/>
        </authorList>
    </citation>
    <scope>NUCLEOTIDE SEQUENCE</scope>
</reference>
<dbReference type="PANTHER" id="PTHR33930">
    <property type="entry name" value="ALKYL HYDROPEROXIDE REDUCTASE AHPD"/>
    <property type="match status" value="1"/>
</dbReference>
<evidence type="ECO:0000313" key="2">
    <source>
        <dbReference type="EMBL" id="VAX40451.1"/>
    </source>
</evidence>
<dbReference type="GO" id="GO:0051920">
    <property type="term" value="F:peroxiredoxin activity"/>
    <property type="evidence" value="ECO:0007669"/>
    <property type="project" value="InterPro"/>
</dbReference>
<feature type="domain" description="Carboxymuconolactone decarboxylase-like" evidence="1">
    <location>
        <begin position="15"/>
        <end position="97"/>
    </location>
</feature>
<dbReference type="PANTHER" id="PTHR33930:SF2">
    <property type="entry name" value="BLR3452 PROTEIN"/>
    <property type="match status" value="1"/>
</dbReference>
<sequence>MSIPKPYTQMKETHPGLVESYEALVANCAKAGPLDAKTIAMCKLATSMAAGLEGAAHSHTRKALEAGCTPAELEHVALLGTPTLGFPAMMRNRSWVRDVTEKA</sequence>
<dbReference type="Pfam" id="PF02627">
    <property type="entry name" value="CMD"/>
    <property type="match status" value="1"/>
</dbReference>
<proteinExistence type="predicted"/>
<dbReference type="InterPro" id="IPR029032">
    <property type="entry name" value="AhpD-like"/>
</dbReference>
<organism evidence="2">
    <name type="scientific">hydrothermal vent metagenome</name>
    <dbReference type="NCBI Taxonomy" id="652676"/>
    <lineage>
        <taxon>unclassified sequences</taxon>
        <taxon>metagenomes</taxon>
        <taxon>ecological metagenomes</taxon>
    </lineage>
</organism>